<organism evidence="2 3">
    <name type="scientific">Hyaloperonospora arabidopsidis (strain Emoy2)</name>
    <name type="common">Downy mildew agent</name>
    <name type="synonym">Peronospora arabidopsidis</name>
    <dbReference type="NCBI Taxonomy" id="559515"/>
    <lineage>
        <taxon>Eukaryota</taxon>
        <taxon>Sar</taxon>
        <taxon>Stramenopiles</taxon>
        <taxon>Oomycota</taxon>
        <taxon>Peronosporomycetes</taxon>
        <taxon>Peronosporales</taxon>
        <taxon>Peronosporaceae</taxon>
        <taxon>Hyaloperonospora</taxon>
    </lineage>
</organism>
<keyword evidence="3" id="KW-1185">Reference proteome</keyword>
<dbReference type="OMA" id="WERETKQ"/>
<reference evidence="3" key="1">
    <citation type="journal article" date="2010" name="Science">
        <title>Signatures of adaptation to obligate biotrophy in the Hyaloperonospora arabidopsidis genome.</title>
        <authorList>
            <person name="Baxter L."/>
            <person name="Tripathy S."/>
            <person name="Ishaque N."/>
            <person name="Boot N."/>
            <person name="Cabral A."/>
            <person name="Kemen E."/>
            <person name="Thines M."/>
            <person name="Ah-Fong A."/>
            <person name="Anderson R."/>
            <person name="Badejoko W."/>
            <person name="Bittner-Eddy P."/>
            <person name="Boore J.L."/>
            <person name="Chibucos M.C."/>
            <person name="Coates M."/>
            <person name="Dehal P."/>
            <person name="Delehaunty K."/>
            <person name="Dong S."/>
            <person name="Downton P."/>
            <person name="Dumas B."/>
            <person name="Fabro G."/>
            <person name="Fronick C."/>
            <person name="Fuerstenberg S.I."/>
            <person name="Fulton L."/>
            <person name="Gaulin E."/>
            <person name="Govers F."/>
            <person name="Hughes L."/>
            <person name="Humphray S."/>
            <person name="Jiang R.H."/>
            <person name="Judelson H."/>
            <person name="Kamoun S."/>
            <person name="Kyung K."/>
            <person name="Meijer H."/>
            <person name="Minx P."/>
            <person name="Morris P."/>
            <person name="Nelson J."/>
            <person name="Phuntumart V."/>
            <person name="Qutob D."/>
            <person name="Rehmany A."/>
            <person name="Rougon-Cardoso A."/>
            <person name="Ryden P."/>
            <person name="Torto-Alalibo T."/>
            <person name="Studholme D."/>
            <person name="Wang Y."/>
            <person name="Win J."/>
            <person name="Wood J."/>
            <person name="Clifton S.W."/>
            <person name="Rogers J."/>
            <person name="Van den Ackerveken G."/>
            <person name="Jones J.D."/>
            <person name="McDowell J.M."/>
            <person name="Beynon J."/>
            <person name="Tyler B.M."/>
        </authorList>
    </citation>
    <scope>NUCLEOTIDE SEQUENCE [LARGE SCALE GENOMIC DNA]</scope>
    <source>
        <strain evidence="3">Emoy2</strain>
    </source>
</reference>
<reference evidence="2" key="2">
    <citation type="submission" date="2015-06" db="UniProtKB">
        <authorList>
            <consortium name="EnsemblProtists"/>
        </authorList>
    </citation>
    <scope>IDENTIFICATION</scope>
    <source>
        <strain evidence="2">Emoy2</strain>
    </source>
</reference>
<feature type="region of interest" description="Disordered" evidence="1">
    <location>
        <begin position="189"/>
        <end position="229"/>
    </location>
</feature>
<dbReference type="EnsemblProtists" id="HpaT803911">
    <property type="protein sequence ID" value="HpaP803911"/>
    <property type="gene ID" value="HpaG803911"/>
</dbReference>
<dbReference type="VEuPathDB" id="FungiDB:HpaG803911"/>
<feature type="compositionally biased region" description="Basic residues" evidence="1">
    <location>
        <begin position="96"/>
        <end position="112"/>
    </location>
</feature>
<feature type="compositionally biased region" description="Basic and acidic residues" evidence="1">
    <location>
        <begin position="195"/>
        <end position="206"/>
    </location>
</feature>
<feature type="region of interest" description="Disordered" evidence="1">
    <location>
        <begin position="66"/>
        <end position="174"/>
    </location>
</feature>
<dbReference type="Proteomes" id="UP000011713">
    <property type="component" value="Unassembled WGS sequence"/>
</dbReference>
<protein>
    <submittedName>
        <fullName evidence="2">Uncharacterized protein</fullName>
    </submittedName>
</protein>
<feature type="compositionally biased region" description="Basic residues" evidence="1">
    <location>
        <begin position="208"/>
        <end position="217"/>
    </location>
</feature>
<proteinExistence type="predicted"/>
<name>M4BC95_HYAAE</name>
<dbReference type="EMBL" id="JH598126">
    <property type="status" value="NOT_ANNOTATED_CDS"/>
    <property type="molecule type" value="Genomic_DNA"/>
</dbReference>
<evidence type="ECO:0000256" key="1">
    <source>
        <dbReference type="SAM" id="MobiDB-lite"/>
    </source>
</evidence>
<dbReference type="InParanoid" id="M4BC95"/>
<dbReference type="HOGENOM" id="CLU_1063363_0_0_1"/>
<accession>M4BC95</accession>
<evidence type="ECO:0000313" key="3">
    <source>
        <dbReference type="Proteomes" id="UP000011713"/>
    </source>
</evidence>
<sequence length="262" mass="30305">MPTRPRPLDVLFEFDAPQTFTDLTATLFPLPPAETHDVWFDEVHEQHSRPSVELAREVGEVVRKLQDKEQQHKHATKMDVSRIQDPDRNKENVGRSNRRRGANSVVHVKRLKPTPNRGLQIKRANHKPPSVQKDVPPASRASVALDRRRKPLVDARSRLNAGNQRTEPSERKEMRDLQELLKRHNKKFKASHTYEPPRHSVRDVKQKSGSRRTRRLRCGSSNKMRRDARTRTRVDVFEGIFILPLRGGGGGCASRRNWRLES</sequence>
<evidence type="ECO:0000313" key="2">
    <source>
        <dbReference type="EnsemblProtists" id="HpaP803911"/>
    </source>
</evidence>
<feature type="compositionally biased region" description="Basic and acidic residues" evidence="1">
    <location>
        <begin position="66"/>
        <end position="93"/>
    </location>
</feature>
<dbReference type="eggNOG" id="ENOG502R76T">
    <property type="taxonomic scope" value="Eukaryota"/>
</dbReference>
<dbReference type="AlphaFoldDB" id="M4BC95"/>